<dbReference type="OrthoDB" id="10258445at2759"/>
<dbReference type="AlphaFoldDB" id="A0A0G4H8J1"/>
<organism evidence="1 2">
    <name type="scientific">Vitrella brassicaformis (strain CCMP3155)</name>
    <dbReference type="NCBI Taxonomy" id="1169540"/>
    <lineage>
        <taxon>Eukaryota</taxon>
        <taxon>Sar</taxon>
        <taxon>Alveolata</taxon>
        <taxon>Colpodellida</taxon>
        <taxon>Vitrellaceae</taxon>
        <taxon>Vitrella</taxon>
    </lineage>
</organism>
<dbReference type="VEuPathDB" id="CryptoDB:Vbra_19918"/>
<name>A0A0G4H8J1_VITBC</name>
<keyword evidence="2" id="KW-1185">Reference proteome</keyword>
<evidence type="ECO:0000313" key="2">
    <source>
        <dbReference type="Proteomes" id="UP000041254"/>
    </source>
</evidence>
<evidence type="ECO:0000313" key="1">
    <source>
        <dbReference type="EMBL" id="CEM40091.1"/>
    </source>
</evidence>
<protein>
    <submittedName>
        <fullName evidence="1">Uncharacterized protein</fullName>
    </submittedName>
</protein>
<dbReference type="Proteomes" id="UP000041254">
    <property type="component" value="Unassembled WGS sequence"/>
</dbReference>
<dbReference type="EMBL" id="CDMY01001064">
    <property type="protein sequence ID" value="CEM40091.1"/>
    <property type="molecule type" value="Genomic_DNA"/>
</dbReference>
<reference evidence="1 2" key="1">
    <citation type="submission" date="2014-11" db="EMBL/GenBank/DDBJ databases">
        <authorList>
            <person name="Zhu J."/>
            <person name="Qi W."/>
            <person name="Song R."/>
        </authorList>
    </citation>
    <scope>NUCLEOTIDE SEQUENCE [LARGE SCALE GENOMIC DNA]</scope>
</reference>
<dbReference type="OMA" id="KLCYTVK"/>
<dbReference type="InParanoid" id="A0A0G4H8J1"/>
<sequence length="88" mass="10813">MLHCPEIRRRLMSIFKQMCYTARHDYPGDGEKEIAKIKTWIRQRQHLQQPEDLKRALAWLRFYRGELEATISLAKYRAMKRRYDRTDK</sequence>
<gene>
    <name evidence="1" type="ORF">Vbra_19918</name>
</gene>
<accession>A0A0G4H8J1</accession>
<proteinExistence type="predicted"/>